<reference evidence="1 2" key="1">
    <citation type="submission" date="2017-05" db="EMBL/GenBank/DDBJ databases">
        <title>Complete and WGS of Bordetella genogroups.</title>
        <authorList>
            <person name="Spilker T."/>
            <person name="LiPuma J."/>
        </authorList>
    </citation>
    <scope>NUCLEOTIDE SEQUENCE [LARGE SCALE GENOMIC DNA]</scope>
    <source>
        <strain evidence="1 2">AU10456</strain>
    </source>
</reference>
<protein>
    <submittedName>
        <fullName evidence="1">Uncharacterized protein</fullName>
    </submittedName>
</protein>
<proteinExistence type="predicted"/>
<accession>A0A261THW6</accession>
<comment type="caution">
    <text evidence="1">The sequence shown here is derived from an EMBL/GenBank/DDBJ whole genome shotgun (WGS) entry which is preliminary data.</text>
</comment>
<keyword evidence="2" id="KW-1185">Reference proteome</keyword>
<dbReference type="Proteomes" id="UP000216913">
    <property type="component" value="Unassembled WGS sequence"/>
</dbReference>
<dbReference type="OrthoDB" id="6637633at2"/>
<evidence type="ECO:0000313" key="1">
    <source>
        <dbReference type="EMBL" id="OZI49234.1"/>
    </source>
</evidence>
<dbReference type="RefSeq" id="WP_094801073.1">
    <property type="nucleotide sequence ID" value="NZ_NEVN01000007.1"/>
</dbReference>
<dbReference type="AlphaFoldDB" id="A0A261THW6"/>
<organism evidence="1 2">
    <name type="scientific">Bordetella genomosp. 5</name>
    <dbReference type="NCBI Taxonomy" id="1395608"/>
    <lineage>
        <taxon>Bacteria</taxon>
        <taxon>Pseudomonadati</taxon>
        <taxon>Pseudomonadota</taxon>
        <taxon>Betaproteobacteria</taxon>
        <taxon>Burkholderiales</taxon>
        <taxon>Alcaligenaceae</taxon>
        <taxon>Bordetella</taxon>
    </lineage>
</organism>
<dbReference type="EMBL" id="NEVP01000008">
    <property type="protein sequence ID" value="OZI49234.1"/>
    <property type="molecule type" value="Genomic_DNA"/>
</dbReference>
<sequence length="111" mass="12567">MEWHLYRTAPIDVGWDFLLTLAEAFALLETAEAREEPLGIDHDLLRAQFNEVQERAEQLGWEGDFRTEPHVLMLPDPAQGRLAPGFVWKQDNGGLCFVASPIALPWLDQPA</sequence>
<evidence type="ECO:0000313" key="2">
    <source>
        <dbReference type="Proteomes" id="UP000216913"/>
    </source>
</evidence>
<gene>
    <name evidence="1" type="ORF">CAL25_14455</name>
</gene>
<name>A0A261THW6_9BORD</name>